<dbReference type="Proteomes" id="UP000324222">
    <property type="component" value="Unassembled WGS sequence"/>
</dbReference>
<reference evidence="2 3" key="1">
    <citation type="submission" date="2019-05" db="EMBL/GenBank/DDBJ databases">
        <title>Another draft genome of Portunus trituberculatus and its Hox gene families provides insights of decapod evolution.</title>
        <authorList>
            <person name="Jeong J.-H."/>
            <person name="Song I."/>
            <person name="Kim S."/>
            <person name="Choi T."/>
            <person name="Kim D."/>
            <person name="Ryu S."/>
            <person name="Kim W."/>
        </authorList>
    </citation>
    <scope>NUCLEOTIDE SEQUENCE [LARGE SCALE GENOMIC DNA]</scope>
    <source>
        <tissue evidence="2">Muscle</tissue>
    </source>
</reference>
<accession>A0A5B7E396</accession>
<comment type="caution">
    <text evidence="2">The sequence shown here is derived from an EMBL/GenBank/DDBJ whole genome shotgun (WGS) entry which is preliminary data.</text>
</comment>
<feature type="region of interest" description="Disordered" evidence="1">
    <location>
        <begin position="1"/>
        <end position="40"/>
    </location>
</feature>
<evidence type="ECO:0000313" key="3">
    <source>
        <dbReference type="Proteomes" id="UP000324222"/>
    </source>
</evidence>
<gene>
    <name evidence="2" type="ORF">E2C01_021436</name>
</gene>
<evidence type="ECO:0000313" key="2">
    <source>
        <dbReference type="EMBL" id="MPC28238.1"/>
    </source>
</evidence>
<evidence type="ECO:0000256" key="1">
    <source>
        <dbReference type="SAM" id="MobiDB-lite"/>
    </source>
</evidence>
<sequence>MSSVVSETERSNYSKPRGGSGDRLCTGMATSPLPAGLNEQNLKVKKPQQKWSNFSLEFPRSWVYHAITQPTCPSQDPKPTQRFHLQALLTNLIPVEPSPPLHTHPSQHVASSSVSPQPTSNSHLII</sequence>
<keyword evidence="3" id="KW-1185">Reference proteome</keyword>
<feature type="region of interest" description="Disordered" evidence="1">
    <location>
        <begin position="95"/>
        <end position="126"/>
    </location>
</feature>
<protein>
    <submittedName>
        <fullName evidence="2">Uncharacterized protein</fullName>
    </submittedName>
</protein>
<name>A0A5B7E396_PORTR</name>
<proteinExistence type="predicted"/>
<dbReference type="EMBL" id="VSRR010001878">
    <property type="protein sequence ID" value="MPC28238.1"/>
    <property type="molecule type" value="Genomic_DNA"/>
</dbReference>
<dbReference type="AlphaFoldDB" id="A0A5B7E396"/>
<feature type="compositionally biased region" description="Low complexity" evidence="1">
    <location>
        <begin position="111"/>
        <end position="126"/>
    </location>
</feature>
<organism evidence="2 3">
    <name type="scientific">Portunus trituberculatus</name>
    <name type="common">Swimming crab</name>
    <name type="synonym">Neptunus trituberculatus</name>
    <dbReference type="NCBI Taxonomy" id="210409"/>
    <lineage>
        <taxon>Eukaryota</taxon>
        <taxon>Metazoa</taxon>
        <taxon>Ecdysozoa</taxon>
        <taxon>Arthropoda</taxon>
        <taxon>Crustacea</taxon>
        <taxon>Multicrustacea</taxon>
        <taxon>Malacostraca</taxon>
        <taxon>Eumalacostraca</taxon>
        <taxon>Eucarida</taxon>
        <taxon>Decapoda</taxon>
        <taxon>Pleocyemata</taxon>
        <taxon>Brachyura</taxon>
        <taxon>Eubrachyura</taxon>
        <taxon>Portunoidea</taxon>
        <taxon>Portunidae</taxon>
        <taxon>Portuninae</taxon>
        <taxon>Portunus</taxon>
    </lineage>
</organism>